<protein>
    <recommendedName>
        <fullName evidence="4">DUF1499 domain-containing protein</fullName>
    </recommendedName>
</protein>
<feature type="transmembrane region" description="Helical" evidence="1">
    <location>
        <begin position="25"/>
        <end position="49"/>
    </location>
</feature>
<accession>A0A2S8FXV0</accession>
<dbReference type="InterPro" id="IPR010865">
    <property type="entry name" value="DUF1499"/>
</dbReference>
<sequence>MVRKKNKKKKRAAETQAPQKDRRMIWLFVILGILAVLVIAPIVVLSVYVDDWSRDLSTNHAETTQSNPNPLLQPLTIPGDRNQATSLVTNAIVHLENWNIESISTEGKRTIIKATRKTKLFQFTDDIIVYLNDVDDGIQITATSQSRVGKGDLGQNPRNIAELMSKVRTQLKP</sequence>
<proteinExistence type="predicted"/>
<dbReference type="OrthoDB" id="9793534at2"/>
<evidence type="ECO:0008006" key="4">
    <source>
        <dbReference type="Google" id="ProtNLM"/>
    </source>
</evidence>
<evidence type="ECO:0000256" key="1">
    <source>
        <dbReference type="SAM" id="Phobius"/>
    </source>
</evidence>
<evidence type="ECO:0000313" key="3">
    <source>
        <dbReference type="Proteomes" id="UP000240009"/>
    </source>
</evidence>
<keyword evidence="1" id="KW-0812">Transmembrane</keyword>
<evidence type="ECO:0000313" key="2">
    <source>
        <dbReference type="EMBL" id="PQO37007.1"/>
    </source>
</evidence>
<dbReference type="Proteomes" id="UP000240009">
    <property type="component" value="Unassembled WGS sequence"/>
</dbReference>
<organism evidence="2 3">
    <name type="scientific">Blastopirellula marina</name>
    <dbReference type="NCBI Taxonomy" id="124"/>
    <lineage>
        <taxon>Bacteria</taxon>
        <taxon>Pseudomonadati</taxon>
        <taxon>Planctomycetota</taxon>
        <taxon>Planctomycetia</taxon>
        <taxon>Pirellulales</taxon>
        <taxon>Pirellulaceae</taxon>
        <taxon>Blastopirellula</taxon>
    </lineage>
</organism>
<comment type="caution">
    <text evidence="2">The sequence shown here is derived from an EMBL/GenBank/DDBJ whole genome shotgun (WGS) entry which is preliminary data.</text>
</comment>
<reference evidence="2 3" key="1">
    <citation type="submission" date="2018-02" db="EMBL/GenBank/DDBJ databases">
        <title>Comparative genomes isolates from brazilian mangrove.</title>
        <authorList>
            <person name="Araujo J.E."/>
            <person name="Taketani R.G."/>
            <person name="Silva M.C.P."/>
            <person name="Loureco M.V."/>
            <person name="Andreote F.D."/>
        </authorList>
    </citation>
    <scope>NUCLEOTIDE SEQUENCE [LARGE SCALE GENOMIC DNA]</scope>
    <source>
        <strain evidence="2 3">HEX-2 MGV</strain>
    </source>
</reference>
<name>A0A2S8FXV0_9BACT</name>
<keyword evidence="1" id="KW-0472">Membrane</keyword>
<gene>
    <name evidence="2" type="ORF">C5Y96_07560</name>
</gene>
<dbReference type="Pfam" id="PF07386">
    <property type="entry name" value="DUF1499"/>
    <property type="match status" value="1"/>
</dbReference>
<dbReference type="RefSeq" id="WP_105351559.1">
    <property type="nucleotide sequence ID" value="NZ_PUIA01000017.1"/>
</dbReference>
<dbReference type="EMBL" id="PUIA01000017">
    <property type="protein sequence ID" value="PQO37007.1"/>
    <property type="molecule type" value="Genomic_DNA"/>
</dbReference>
<dbReference type="AlphaFoldDB" id="A0A2S8FXV0"/>
<keyword evidence="1" id="KW-1133">Transmembrane helix</keyword>